<protein>
    <submittedName>
        <fullName evidence="8">Uncharacterized protein</fullName>
    </submittedName>
</protein>
<name>A0A316U1H4_9BASI</name>
<evidence type="ECO:0000256" key="2">
    <source>
        <dbReference type="ARBA" id="ARBA00004173"/>
    </source>
</evidence>
<dbReference type="PANTHER" id="PTHR28071">
    <property type="entry name" value="REDOX PROTEIN FMP46, MITOCHONDRIAL-RELATED"/>
    <property type="match status" value="1"/>
</dbReference>
<comment type="similarity">
    <text evidence="3">Belongs to the FMP46 family.</text>
</comment>
<evidence type="ECO:0000256" key="6">
    <source>
        <dbReference type="ARBA" id="ARBA00023128"/>
    </source>
</evidence>
<keyword evidence="6" id="KW-0496">Mitochondrion</keyword>
<feature type="compositionally biased region" description="Polar residues" evidence="7">
    <location>
        <begin position="54"/>
        <end position="74"/>
    </location>
</feature>
<organism evidence="8 9">
    <name type="scientific">Pseudomicrostroma glucosiphilum</name>
    <dbReference type="NCBI Taxonomy" id="1684307"/>
    <lineage>
        <taxon>Eukaryota</taxon>
        <taxon>Fungi</taxon>
        <taxon>Dikarya</taxon>
        <taxon>Basidiomycota</taxon>
        <taxon>Ustilaginomycotina</taxon>
        <taxon>Exobasidiomycetes</taxon>
        <taxon>Microstromatales</taxon>
        <taxon>Microstromatales incertae sedis</taxon>
        <taxon>Pseudomicrostroma</taxon>
    </lineage>
</organism>
<evidence type="ECO:0000313" key="8">
    <source>
        <dbReference type="EMBL" id="PWN18341.1"/>
    </source>
</evidence>
<dbReference type="OrthoDB" id="59229at2759"/>
<feature type="compositionally biased region" description="Low complexity" evidence="7">
    <location>
        <begin position="181"/>
        <end position="190"/>
    </location>
</feature>
<reference evidence="8 9" key="1">
    <citation type="journal article" date="2018" name="Mol. Biol. Evol.">
        <title>Broad Genomic Sampling Reveals a Smut Pathogenic Ancestry of the Fungal Clade Ustilaginomycotina.</title>
        <authorList>
            <person name="Kijpornyongpan T."/>
            <person name="Mondo S.J."/>
            <person name="Barry K."/>
            <person name="Sandor L."/>
            <person name="Lee J."/>
            <person name="Lipzen A."/>
            <person name="Pangilinan J."/>
            <person name="LaButti K."/>
            <person name="Hainaut M."/>
            <person name="Henrissat B."/>
            <person name="Grigoriev I.V."/>
            <person name="Spatafora J.W."/>
            <person name="Aime M.C."/>
        </authorList>
    </citation>
    <scope>NUCLEOTIDE SEQUENCE [LARGE SCALE GENOMIC DNA]</scope>
    <source>
        <strain evidence="8 9">MCA 4718</strain>
    </source>
</reference>
<dbReference type="Pfam" id="PF07955">
    <property type="entry name" value="DUF1687"/>
    <property type="match status" value="1"/>
</dbReference>
<feature type="region of interest" description="Disordered" evidence="7">
    <location>
        <begin position="253"/>
        <end position="278"/>
    </location>
</feature>
<accession>A0A316U1H4</accession>
<dbReference type="EMBL" id="KZ819337">
    <property type="protein sequence ID" value="PWN18341.1"/>
    <property type="molecule type" value="Genomic_DNA"/>
</dbReference>
<keyword evidence="5" id="KW-0560">Oxidoreductase</keyword>
<feature type="compositionally biased region" description="Gly residues" evidence="7">
    <location>
        <begin position="266"/>
        <end position="278"/>
    </location>
</feature>
<dbReference type="InterPro" id="IPR012882">
    <property type="entry name" value="Fmp46"/>
</dbReference>
<dbReference type="PANTHER" id="PTHR28071:SF1">
    <property type="entry name" value="REDOX PROTEIN FMP46, MITOCHONDRIAL-RELATED"/>
    <property type="match status" value="1"/>
</dbReference>
<dbReference type="GeneID" id="37016300"/>
<evidence type="ECO:0000256" key="1">
    <source>
        <dbReference type="ARBA" id="ARBA00002963"/>
    </source>
</evidence>
<evidence type="ECO:0000256" key="7">
    <source>
        <dbReference type="SAM" id="MobiDB-lite"/>
    </source>
</evidence>
<dbReference type="GO" id="GO:0016491">
    <property type="term" value="F:oxidoreductase activity"/>
    <property type="evidence" value="ECO:0007669"/>
    <property type="project" value="UniProtKB-KW"/>
</dbReference>
<keyword evidence="9" id="KW-1185">Reference proteome</keyword>
<comment type="function">
    <text evidence="1">Putative mitochondrial redox protein which could be involved in the reduction of small toxic molecules.</text>
</comment>
<feature type="compositionally biased region" description="Basic and acidic residues" evidence="7">
    <location>
        <begin position="253"/>
        <end position="265"/>
    </location>
</feature>
<dbReference type="SUPFAM" id="SSF52833">
    <property type="entry name" value="Thioredoxin-like"/>
    <property type="match status" value="1"/>
</dbReference>
<sequence length="278" mass="29264">MSLRFHKTAPLITLYHNPSSPTSLHALALLQRAQRSGDSSNSSGSSSSAAYSNFNNPTESSGSDFLREASSSTHGLELQLEVKERAKEPPTPGQVQTILGYLKQGGEGSGTGSGGEESGLGSILGFGLGEAKAKSRAHISREDPAASATPRRTPSATASSDPTRLSRGEMLTRVRAYQSNTATSDATTSTPSQLQPEPPIEDPPSSQSQWSQLDDSALVSRLKDSDLLLVDWDGGRAVTDLAGVERLVGQLREEQQERVDRESGNRGRGAGGGGCVVM</sequence>
<proteinExistence type="inferred from homology"/>
<dbReference type="GO" id="GO:0005739">
    <property type="term" value="C:mitochondrion"/>
    <property type="evidence" value="ECO:0007669"/>
    <property type="project" value="UniProtKB-SubCell"/>
</dbReference>
<feature type="region of interest" description="Disordered" evidence="7">
    <location>
        <begin position="134"/>
        <end position="213"/>
    </location>
</feature>
<evidence type="ECO:0000313" key="9">
    <source>
        <dbReference type="Proteomes" id="UP000245942"/>
    </source>
</evidence>
<feature type="compositionally biased region" description="Low complexity" evidence="7">
    <location>
        <begin position="31"/>
        <end position="53"/>
    </location>
</feature>
<dbReference type="RefSeq" id="XP_025345501.1">
    <property type="nucleotide sequence ID" value="XM_025494566.1"/>
</dbReference>
<dbReference type="InterPro" id="IPR036249">
    <property type="entry name" value="Thioredoxin-like_sf"/>
</dbReference>
<feature type="compositionally biased region" description="Low complexity" evidence="7">
    <location>
        <begin position="203"/>
        <end position="213"/>
    </location>
</feature>
<dbReference type="Proteomes" id="UP000245942">
    <property type="component" value="Unassembled WGS sequence"/>
</dbReference>
<evidence type="ECO:0000256" key="3">
    <source>
        <dbReference type="ARBA" id="ARBA00009734"/>
    </source>
</evidence>
<dbReference type="AlphaFoldDB" id="A0A316U1H4"/>
<feature type="compositionally biased region" description="Polar residues" evidence="7">
    <location>
        <begin position="150"/>
        <end position="163"/>
    </location>
</feature>
<feature type="region of interest" description="Disordered" evidence="7">
    <location>
        <begin position="31"/>
        <end position="97"/>
    </location>
</feature>
<evidence type="ECO:0000256" key="4">
    <source>
        <dbReference type="ARBA" id="ARBA00022946"/>
    </source>
</evidence>
<comment type="subcellular location">
    <subcellularLocation>
        <location evidence="2">Mitochondrion</location>
    </subcellularLocation>
</comment>
<gene>
    <name evidence="8" type="ORF">BCV69DRAFT_301472</name>
</gene>
<evidence type="ECO:0000256" key="5">
    <source>
        <dbReference type="ARBA" id="ARBA00023002"/>
    </source>
</evidence>
<keyword evidence="4" id="KW-0809">Transit peptide</keyword>